<dbReference type="AlphaFoldDB" id="A0A0P7XWA2"/>
<organism evidence="1 2">
    <name type="scientific">Saliniramus fredricksonii</name>
    <dbReference type="NCBI Taxonomy" id="1653334"/>
    <lineage>
        <taxon>Bacteria</taxon>
        <taxon>Pseudomonadati</taxon>
        <taxon>Pseudomonadota</taxon>
        <taxon>Alphaproteobacteria</taxon>
        <taxon>Hyphomicrobiales</taxon>
        <taxon>Salinarimonadaceae</taxon>
        <taxon>Saliniramus</taxon>
    </lineage>
</organism>
<proteinExistence type="predicted"/>
<protein>
    <submittedName>
        <fullName evidence="1">Uncharacterized protein</fullName>
    </submittedName>
</protein>
<evidence type="ECO:0000313" key="1">
    <source>
        <dbReference type="EMBL" id="KPQ08760.1"/>
    </source>
</evidence>
<dbReference type="Proteomes" id="UP000050497">
    <property type="component" value="Unassembled WGS sequence"/>
</dbReference>
<evidence type="ECO:0000313" key="2">
    <source>
        <dbReference type="Proteomes" id="UP000050497"/>
    </source>
</evidence>
<accession>A0A0P7XWA2</accession>
<sequence length="60" mass="6803">MMRQTMTWGARPDSVRSERALRDEGALIAQIEPFALFYRDTVEAIRAWQAGEPVRVLAAP</sequence>
<reference evidence="1 2" key="1">
    <citation type="submission" date="2015-09" db="EMBL/GenBank/DDBJ databases">
        <title>Identification and resolution of microdiversity through metagenomic sequencing of parallel consortia.</title>
        <authorList>
            <person name="Nelson W.C."/>
            <person name="Romine M.F."/>
            <person name="Lindemann S.R."/>
        </authorList>
    </citation>
    <scope>NUCLEOTIDE SEQUENCE [LARGE SCALE GENOMIC DNA]</scope>
    <source>
        <strain evidence="1">HL-109</strain>
    </source>
</reference>
<name>A0A0P7XWA2_9HYPH</name>
<gene>
    <name evidence="1" type="ORF">HLUCCO17_17085</name>
</gene>
<comment type="caution">
    <text evidence="1">The sequence shown here is derived from an EMBL/GenBank/DDBJ whole genome shotgun (WGS) entry which is preliminary data.</text>
</comment>
<dbReference type="EMBL" id="LJSX01000041">
    <property type="protein sequence ID" value="KPQ08760.1"/>
    <property type="molecule type" value="Genomic_DNA"/>
</dbReference>